<dbReference type="InterPro" id="IPR050348">
    <property type="entry name" value="Protein-Tyr_Phosphatase"/>
</dbReference>
<evidence type="ECO:0000313" key="5">
    <source>
        <dbReference type="Proteomes" id="UP000094455"/>
    </source>
</evidence>
<organism evidence="4 5">
    <name type="scientific">Pichia membranifaciens NRRL Y-2026</name>
    <dbReference type="NCBI Taxonomy" id="763406"/>
    <lineage>
        <taxon>Eukaryota</taxon>
        <taxon>Fungi</taxon>
        <taxon>Dikarya</taxon>
        <taxon>Ascomycota</taxon>
        <taxon>Saccharomycotina</taxon>
        <taxon>Pichiomycetes</taxon>
        <taxon>Pichiales</taxon>
        <taxon>Pichiaceae</taxon>
        <taxon>Pichia</taxon>
    </lineage>
</organism>
<comment type="similarity">
    <text evidence="1">Belongs to the protein-tyrosine phosphatase family. Non-receptor class subfamily.</text>
</comment>
<gene>
    <name evidence="4" type="ORF">PICMEDRAFT_11156</name>
</gene>
<dbReference type="PANTHER" id="PTHR19134:SF449">
    <property type="entry name" value="TYROSINE-PROTEIN PHOSPHATASE 1"/>
    <property type="match status" value="1"/>
</dbReference>
<evidence type="ECO:0000259" key="2">
    <source>
        <dbReference type="PROSITE" id="PS50055"/>
    </source>
</evidence>
<dbReference type="SMART" id="SM00404">
    <property type="entry name" value="PTPc_motif"/>
    <property type="match status" value="1"/>
</dbReference>
<accession>A0A1E3NQB9</accession>
<dbReference type="Proteomes" id="UP000094455">
    <property type="component" value="Unassembled WGS sequence"/>
</dbReference>
<dbReference type="SMART" id="SM00194">
    <property type="entry name" value="PTPc"/>
    <property type="match status" value="1"/>
</dbReference>
<sequence length="308" mass="35860">MKSIPKGLLHSRQQLIHEYQELQKIDRSIYSREKKSLNHRAENRYRDVIPYESTRVKMQYPTKYTVDGYINASFVSPDGSDVHRYIASQGPLENTVGAFWQCVLEEIFLHDKIVVNVIMLTELKEGNHEKCFDYIKNIERDVPQAMHDVFNVDFDQVKFSGLQTLNEGGIELREFVVTTTGGQEKIARHVWVRRWPDFGVPSRLSDNNEYVIKYLSDADSKAGVSRNEVSSVVHCSAGVGRSGTYIAMDWYYNEVFQKQDKEMESRDDVVFSCVANLRKSRVMMVQRFEQYEYLYHALRDFYGSDEGL</sequence>
<dbReference type="Pfam" id="PF00102">
    <property type="entry name" value="Y_phosphatase"/>
    <property type="match status" value="1"/>
</dbReference>
<evidence type="ECO:0000256" key="1">
    <source>
        <dbReference type="ARBA" id="ARBA00009649"/>
    </source>
</evidence>
<reference evidence="4 5" key="1">
    <citation type="journal article" date="2016" name="Proc. Natl. Acad. Sci. U.S.A.">
        <title>Comparative genomics of biotechnologically important yeasts.</title>
        <authorList>
            <person name="Riley R."/>
            <person name="Haridas S."/>
            <person name="Wolfe K.H."/>
            <person name="Lopes M.R."/>
            <person name="Hittinger C.T."/>
            <person name="Goeker M."/>
            <person name="Salamov A.A."/>
            <person name="Wisecaver J.H."/>
            <person name="Long T.M."/>
            <person name="Calvey C.H."/>
            <person name="Aerts A.L."/>
            <person name="Barry K.W."/>
            <person name="Choi C."/>
            <person name="Clum A."/>
            <person name="Coughlan A.Y."/>
            <person name="Deshpande S."/>
            <person name="Douglass A.P."/>
            <person name="Hanson S.J."/>
            <person name="Klenk H.-P."/>
            <person name="LaButti K.M."/>
            <person name="Lapidus A."/>
            <person name="Lindquist E.A."/>
            <person name="Lipzen A.M."/>
            <person name="Meier-Kolthoff J.P."/>
            <person name="Ohm R.A."/>
            <person name="Otillar R.P."/>
            <person name="Pangilinan J.L."/>
            <person name="Peng Y."/>
            <person name="Rokas A."/>
            <person name="Rosa C.A."/>
            <person name="Scheuner C."/>
            <person name="Sibirny A.A."/>
            <person name="Slot J.C."/>
            <person name="Stielow J.B."/>
            <person name="Sun H."/>
            <person name="Kurtzman C.P."/>
            <person name="Blackwell M."/>
            <person name="Grigoriev I.V."/>
            <person name="Jeffries T.W."/>
        </authorList>
    </citation>
    <scope>NUCLEOTIDE SEQUENCE [LARGE SCALE GENOMIC DNA]</scope>
    <source>
        <strain evidence="4 5">NRRL Y-2026</strain>
    </source>
</reference>
<dbReference type="PRINTS" id="PR00700">
    <property type="entry name" value="PRTYPHPHTASE"/>
</dbReference>
<dbReference type="RefSeq" id="XP_019019365.1">
    <property type="nucleotide sequence ID" value="XM_019159764.1"/>
</dbReference>
<evidence type="ECO:0008006" key="6">
    <source>
        <dbReference type="Google" id="ProtNLM"/>
    </source>
</evidence>
<dbReference type="InterPro" id="IPR000387">
    <property type="entry name" value="Tyr_Pase_dom"/>
</dbReference>
<feature type="domain" description="Tyrosine-protein phosphatase" evidence="2">
    <location>
        <begin position="15"/>
        <end position="301"/>
    </location>
</feature>
<dbReference type="OrthoDB" id="10253954at2759"/>
<dbReference type="InterPro" id="IPR003595">
    <property type="entry name" value="Tyr_Pase_cat"/>
</dbReference>
<dbReference type="SUPFAM" id="SSF52799">
    <property type="entry name" value="(Phosphotyrosine protein) phosphatases II"/>
    <property type="match status" value="1"/>
</dbReference>
<dbReference type="EMBL" id="KV454002">
    <property type="protein sequence ID" value="ODQ48252.1"/>
    <property type="molecule type" value="Genomic_DNA"/>
</dbReference>
<dbReference type="InterPro" id="IPR016130">
    <property type="entry name" value="Tyr_Pase_AS"/>
</dbReference>
<evidence type="ECO:0000259" key="3">
    <source>
        <dbReference type="PROSITE" id="PS50056"/>
    </source>
</evidence>
<dbReference type="PROSITE" id="PS00383">
    <property type="entry name" value="TYR_PHOSPHATASE_1"/>
    <property type="match status" value="1"/>
</dbReference>
<dbReference type="GeneID" id="30176451"/>
<feature type="domain" description="Tyrosine specific protein phosphatases" evidence="3">
    <location>
        <begin position="209"/>
        <end position="292"/>
    </location>
</feature>
<protein>
    <recommendedName>
        <fullName evidence="6">Protein-tyrosine-phosphatase</fullName>
    </recommendedName>
</protein>
<proteinExistence type="inferred from homology"/>
<dbReference type="GO" id="GO:0004725">
    <property type="term" value="F:protein tyrosine phosphatase activity"/>
    <property type="evidence" value="ECO:0007669"/>
    <property type="project" value="InterPro"/>
</dbReference>
<dbReference type="InterPro" id="IPR029021">
    <property type="entry name" value="Prot-tyrosine_phosphatase-like"/>
</dbReference>
<dbReference type="PANTHER" id="PTHR19134">
    <property type="entry name" value="RECEPTOR-TYPE TYROSINE-PROTEIN PHOSPHATASE"/>
    <property type="match status" value="1"/>
</dbReference>
<dbReference type="AlphaFoldDB" id="A0A1E3NQB9"/>
<dbReference type="PROSITE" id="PS50055">
    <property type="entry name" value="TYR_PHOSPHATASE_PTP"/>
    <property type="match status" value="1"/>
</dbReference>
<dbReference type="Gene3D" id="3.90.190.10">
    <property type="entry name" value="Protein tyrosine phosphatase superfamily"/>
    <property type="match status" value="1"/>
</dbReference>
<evidence type="ECO:0000313" key="4">
    <source>
        <dbReference type="EMBL" id="ODQ48252.1"/>
    </source>
</evidence>
<name>A0A1E3NQB9_9ASCO</name>
<dbReference type="InterPro" id="IPR000242">
    <property type="entry name" value="PTP_cat"/>
</dbReference>
<dbReference type="STRING" id="763406.A0A1E3NQB9"/>
<dbReference type="PROSITE" id="PS50056">
    <property type="entry name" value="TYR_PHOSPHATASE_2"/>
    <property type="match status" value="1"/>
</dbReference>
<keyword evidence="5" id="KW-1185">Reference proteome</keyword>